<accession>A0A0E9X5X0</accession>
<proteinExistence type="predicted"/>
<protein>
    <submittedName>
        <fullName evidence="1">Uncharacterized protein</fullName>
    </submittedName>
</protein>
<dbReference type="EMBL" id="GBXM01010440">
    <property type="protein sequence ID" value="JAH98137.1"/>
    <property type="molecule type" value="Transcribed_RNA"/>
</dbReference>
<dbReference type="AlphaFoldDB" id="A0A0E9X5X0"/>
<organism evidence="1">
    <name type="scientific">Anguilla anguilla</name>
    <name type="common">European freshwater eel</name>
    <name type="synonym">Muraena anguilla</name>
    <dbReference type="NCBI Taxonomy" id="7936"/>
    <lineage>
        <taxon>Eukaryota</taxon>
        <taxon>Metazoa</taxon>
        <taxon>Chordata</taxon>
        <taxon>Craniata</taxon>
        <taxon>Vertebrata</taxon>
        <taxon>Euteleostomi</taxon>
        <taxon>Actinopterygii</taxon>
        <taxon>Neopterygii</taxon>
        <taxon>Teleostei</taxon>
        <taxon>Anguilliformes</taxon>
        <taxon>Anguillidae</taxon>
        <taxon>Anguilla</taxon>
    </lineage>
</organism>
<name>A0A0E9X5X0_ANGAN</name>
<reference evidence="1" key="2">
    <citation type="journal article" date="2015" name="Fish Shellfish Immunol.">
        <title>Early steps in the European eel (Anguilla anguilla)-Vibrio vulnificus interaction in the gills: Role of the RtxA13 toxin.</title>
        <authorList>
            <person name="Callol A."/>
            <person name="Pajuelo D."/>
            <person name="Ebbesson L."/>
            <person name="Teles M."/>
            <person name="MacKenzie S."/>
            <person name="Amaro C."/>
        </authorList>
    </citation>
    <scope>NUCLEOTIDE SEQUENCE</scope>
</reference>
<sequence>MQLVYSVVGKCTNSTHLPPIEYATCILSSKQVRQFGHGYGTNFKAENQCNVSLPALRLERGVVRLSPAPPQTCPFDTTFIPKPKHRQTV</sequence>
<reference evidence="1" key="1">
    <citation type="submission" date="2014-11" db="EMBL/GenBank/DDBJ databases">
        <authorList>
            <person name="Amaro Gonzalez C."/>
        </authorList>
    </citation>
    <scope>NUCLEOTIDE SEQUENCE</scope>
</reference>
<evidence type="ECO:0000313" key="1">
    <source>
        <dbReference type="EMBL" id="JAH98137.1"/>
    </source>
</evidence>